<reference evidence="1" key="1">
    <citation type="journal article" date="2022" name="bioRxiv">
        <title>Population genetic analysis of Ophidiomyces ophidiicola, the causative agent of snake fungal disease, indicates recent introductions to the USA.</title>
        <authorList>
            <person name="Ladner J.T."/>
            <person name="Palmer J.M."/>
            <person name="Ettinger C.L."/>
            <person name="Stajich J.E."/>
            <person name="Farrell T.M."/>
            <person name="Glorioso B.M."/>
            <person name="Lawson B."/>
            <person name="Price S.J."/>
            <person name="Stengle A.G."/>
            <person name="Grear D.A."/>
            <person name="Lorch J.M."/>
        </authorList>
    </citation>
    <scope>NUCLEOTIDE SEQUENCE</scope>
    <source>
        <strain evidence="1">NWHC 24266-5</strain>
    </source>
</reference>
<gene>
    <name evidence="1" type="ORF">LOY88_000882</name>
</gene>
<sequence>MHFTEDEAVDVKSWVVRRLEDISDADSDVLADYVLALIRSDAPDEEIRQASIDNLEDFLKENTVSFVDEIFKKYNSKPKQAPLDTVLSTPSQNVPFSQPSSSMQDAQFVTSVAGNSDSPGKSAASQELGLDFGSRKRSFNDVSQGPDESDSYHRSHDRPFKAMRGRRGGRADRMGGGWDNRRAVPASQPPFPQGQRNGFPNVQAPPPGFPPFDANNPMATMLALQTMGFPQLPGMPHLPQVPAQGGAPPAKLAERCTSYDTQGFCVLGSTCPYQHGPDHLVAPSKDDEYDPTKSNIVTERPASANGTAGHTSSSRGIDRGRLRGRARGRGRGDREGFNSQKRGRAEFSQVGPNEDQSITTIVIEQIPEDKFDEQTIREFFSEFGNISEVTLKPYRHIALVKYDDFTAAKSAWSSPKVIFDNRFVKVYWYKPGNDETNGGTVPETPFDQEEFEKQQAEAQKLYEDKAKKRKETEEAMQALEKQKEQLFKRQQEEKAKLMERLGIKTTNNAENGEEVALNENQLEGVDASALKSNESEKTKQLRAQLAALEVEAQSLGLDPNASSEFSRGRGRGWAGYRSRGGFAPRGRGYDPSASRGGYRGRGSFRGRGGVMRLDNRPKRVAVSGVEFDANRDEALRQYLLTIGEYENIESNPDRSDSQIVTFKDRYIAEQLIYGSSNIPGVGQVEMTWVAKVPVSLSAQPTTKQTDGDTAMDGDDSELLSMRKDTGHDVDYDVAEVDDSW</sequence>
<organism evidence="1">
    <name type="scientific">Ophidiomyces ophidiicola</name>
    <dbReference type="NCBI Taxonomy" id="1387563"/>
    <lineage>
        <taxon>Eukaryota</taxon>
        <taxon>Fungi</taxon>
        <taxon>Dikarya</taxon>
        <taxon>Ascomycota</taxon>
        <taxon>Pezizomycotina</taxon>
        <taxon>Eurotiomycetes</taxon>
        <taxon>Eurotiomycetidae</taxon>
        <taxon>Onygenales</taxon>
        <taxon>Onygenaceae</taxon>
        <taxon>Ophidiomyces</taxon>
    </lineage>
</organism>
<comment type="caution">
    <text evidence="1">The sequence shown here is derived from an EMBL/GenBank/DDBJ whole genome shotgun (WGS) entry which is preliminary data.</text>
</comment>
<name>A0ACB8V5I2_9EURO</name>
<proteinExistence type="predicted"/>
<dbReference type="EMBL" id="JALBCA010000009">
    <property type="protein sequence ID" value="KAI2391898.1"/>
    <property type="molecule type" value="Genomic_DNA"/>
</dbReference>
<accession>A0ACB8V5I2</accession>
<evidence type="ECO:0000313" key="1">
    <source>
        <dbReference type="EMBL" id="KAI2391898.1"/>
    </source>
</evidence>
<protein>
    <submittedName>
        <fullName evidence="1">Uncharacterized protein</fullName>
    </submittedName>
</protein>